<dbReference type="Gene3D" id="3.40.190.10">
    <property type="entry name" value="Periplasmic binding protein-like II"/>
    <property type="match status" value="1"/>
</dbReference>
<keyword evidence="7" id="KW-1185">Reference proteome</keyword>
<evidence type="ECO:0000256" key="5">
    <source>
        <dbReference type="SAM" id="SignalP"/>
    </source>
</evidence>
<dbReference type="PANTHER" id="PTHR43649:SF31">
    <property type="entry name" value="SN-GLYCEROL-3-PHOSPHATE-BINDING PERIPLASMIC PROTEIN UGPB"/>
    <property type="match status" value="1"/>
</dbReference>
<dbReference type="GO" id="GO:0030313">
    <property type="term" value="C:cell envelope"/>
    <property type="evidence" value="ECO:0007669"/>
    <property type="project" value="UniProtKB-SubCell"/>
</dbReference>
<evidence type="ECO:0000313" key="6">
    <source>
        <dbReference type="EMBL" id="WNQ10848.1"/>
    </source>
</evidence>
<feature type="signal peptide" evidence="5">
    <location>
        <begin position="1"/>
        <end position="24"/>
    </location>
</feature>
<dbReference type="InterPro" id="IPR006059">
    <property type="entry name" value="SBP"/>
</dbReference>
<sequence>MFKFKKAVGLMLTFSLVAPLSAVTADGTGSTNIPNKYNIPYSVDDDEIFIFAANYKPLEYSAKGQTGGDVVFNQIIGDKLREAFPGLKIKFGTWDYPVRYEDLKAAGVVPDIVIENPYNRIDRDLEPLGWVQDMTSMIEQSGIDLSALNPAAVEMVKSRSDGGIYGVPLFIDDYMLYYNKKIFDKFGVKYPTPGMTYDEIYRMAKKLTTQDGLDAYKGFMQHPDNYLQYNQLGLYPFQPTNSEEPAPEDVKVDITSPEWFQLGENIDRFLWLPRNGFTTVTDFLKGDMSRPGHVAMAVDTLQKLPAYAGDDLFIKDGDEARYHEWLNSIDVGVTSVPVLNNRSQTTYQPNTMAAFIPPQARHQEEALQIVKWLVSEEGQVELSRHAIKGVLQTPAVVDSFGDDVPGLANVDTSGVFWGSNAVVKNYQKTEYWDIPLYSVFRQHVLKDAMSVEAAFTVTETVDIPNYIKSQTNAGKGW</sequence>
<evidence type="ECO:0000256" key="1">
    <source>
        <dbReference type="ARBA" id="ARBA00004196"/>
    </source>
</evidence>
<dbReference type="InterPro" id="IPR050490">
    <property type="entry name" value="Bact_solute-bd_prot1"/>
</dbReference>
<dbReference type="KEGG" id="paun:MJA45_25040"/>
<evidence type="ECO:0000313" key="7">
    <source>
        <dbReference type="Proteomes" id="UP001305702"/>
    </source>
</evidence>
<comment type="subcellular location">
    <subcellularLocation>
        <location evidence="1">Cell envelope</location>
    </subcellularLocation>
</comment>
<keyword evidence="4 5" id="KW-0732">Signal</keyword>
<evidence type="ECO:0000256" key="4">
    <source>
        <dbReference type="ARBA" id="ARBA00022729"/>
    </source>
</evidence>
<dbReference type="Pfam" id="PF01547">
    <property type="entry name" value="SBP_bac_1"/>
    <property type="match status" value="1"/>
</dbReference>
<evidence type="ECO:0000256" key="3">
    <source>
        <dbReference type="ARBA" id="ARBA00022448"/>
    </source>
</evidence>
<feature type="chain" id="PRO_5041664051" evidence="5">
    <location>
        <begin position="25"/>
        <end position="477"/>
    </location>
</feature>
<accession>A0AA96LD38</accession>
<gene>
    <name evidence="6" type="ORF">MJA45_25040</name>
</gene>
<protein>
    <submittedName>
        <fullName evidence="6">Extracellular solute-binding protein</fullName>
    </submittedName>
</protein>
<dbReference type="AlphaFoldDB" id="A0AA96LD38"/>
<proteinExistence type="inferred from homology"/>
<reference evidence="6 7" key="1">
    <citation type="submission" date="2022-02" db="EMBL/GenBank/DDBJ databases">
        <title>Paenibacillus sp. MBLB1776 Whole Genome Shotgun Sequencing.</title>
        <authorList>
            <person name="Hwang C.Y."/>
            <person name="Cho E.-S."/>
            <person name="Seo M.-J."/>
        </authorList>
    </citation>
    <scope>NUCLEOTIDE SEQUENCE [LARGE SCALE GENOMIC DNA]</scope>
    <source>
        <strain evidence="6 7">MBLB1776</strain>
    </source>
</reference>
<keyword evidence="3" id="KW-0813">Transport</keyword>
<evidence type="ECO:0000256" key="2">
    <source>
        <dbReference type="ARBA" id="ARBA00008520"/>
    </source>
</evidence>
<dbReference type="RefSeq" id="WP_315604622.1">
    <property type="nucleotide sequence ID" value="NZ_CP130318.1"/>
</dbReference>
<organism evidence="6 7">
    <name type="scientific">Paenibacillus aurantius</name>
    <dbReference type="NCBI Taxonomy" id="2918900"/>
    <lineage>
        <taxon>Bacteria</taxon>
        <taxon>Bacillati</taxon>
        <taxon>Bacillota</taxon>
        <taxon>Bacilli</taxon>
        <taxon>Bacillales</taxon>
        <taxon>Paenibacillaceae</taxon>
        <taxon>Paenibacillus</taxon>
    </lineage>
</organism>
<dbReference type="Proteomes" id="UP001305702">
    <property type="component" value="Chromosome"/>
</dbReference>
<comment type="similarity">
    <text evidence="2">Belongs to the bacterial solute-binding protein 1 family.</text>
</comment>
<name>A0AA96LD38_9BACL</name>
<dbReference type="EMBL" id="CP130318">
    <property type="protein sequence ID" value="WNQ10848.1"/>
    <property type="molecule type" value="Genomic_DNA"/>
</dbReference>
<dbReference type="SUPFAM" id="SSF53850">
    <property type="entry name" value="Periplasmic binding protein-like II"/>
    <property type="match status" value="1"/>
</dbReference>
<dbReference type="PANTHER" id="PTHR43649">
    <property type="entry name" value="ARABINOSE-BINDING PROTEIN-RELATED"/>
    <property type="match status" value="1"/>
</dbReference>